<name>A0A3D9SY48_9ACTN</name>
<feature type="domain" description="VTT" evidence="8">
    <location>
        <begin position="35"/>
        <end position="159"/>
    </location>
</feature>
<feature type="transmembrane region" description="Helical" evidence="7">
    <location>
        <begin position="173"/>
        <end position="193"/>
    </location>
</feature>
<evidence type="ECO:0000256" key="4">
    <source>
        <dbReference type="ARBA" id="ARBA00022692"/>
    </source>
</evidence>
<dbReference type="PANTHER" id="PTHR30353:SF0">
    <property type="entry name" value="TRANSMEMBRANE PROTEIN"/>
    <property type="match status" value="1"/>
</dbReference>
<evidence type="ECO:0000256" key="5">
    <source>
        <dbReference type="ARBA" id="ARBA00022989"/>
    </source>
</evidence>
<evidence type="ECO:0000256" key="1">
    <source>
        <dbReference type="ARBA" id="ARBA00004651"/>
    </source>
</evidence>
<keyword evidence="4 7" id="KW-0812">Transmembrane</keyword>
<dbReference type="InterPro" id="IPR032818">
    <property type="entry name" value="DedA-like"/>
</dbReference>
<organism evidence="9 10">
    <name type="scientific">Thermomonospora umbrina</name>
    <dbReference type="NCBI Taxonomy" id="111806"/>
    <lineage>
        <taxon>Bacteria</taxon>
        <taxon>Bacillati</taxon>
        <taxon>Actinomycetota</taxon>
        <taxon>Actinomycetes</taxon>
        <taxon>Streptosporangiales</taxon>
        <taxon>Thermomonosporaceae</taxon>
        <taxon>Thermomonospora</taxon>
    </lineage>
</organism>
<gene>
    <name evidence="9" type="ORF">DFJ69_6488</name>
</gene>
<dbReference type="InterPro" id="IPR032816">
    <property type="entry name" value="VTT_dom"/>
</dbReference>
<reference evidence="9 10" key="1">
    <citation type="submission" date="2018-08" db="EMBL/GenBank/DDBJ databases">
        <title>Sequencing the genomes of 1000 actinobacteria strains.</title>
        <authorList>
            <person name="Klenk H.-P."/>
        </authorList>
    </citation>
    <scope>NUCLEOTIDE SEQUENCE [LARGE SCALE GENOMIC DNA]</scope>
    <source>
        <strain evidence="9 10">DSM 43927</strain>
    </source>
</reference>
<evidence type="ECO:0000313" key="10">
    <source>
        <dbReference type="Proteomes" id="UP000256661"/>
    </source>
</evidence>
<evidence type="ECO:0000256" key="6">
    <source>
        <dbReference type="ARBA" id="ARBA00023136"/>
    </source>
</evidence>
<keyword evidence="5 7" id="KW-1133">Transmembrane helix</keyword>
<dbReference type="PANTHER" id="PTHR30353">
    <property type="entry name" value="INNER MEMBRANE PROTEIN DEDA-RELATED"/>
    <property type="match status" value="1"/>
</dbReference>
<evidence type="ECO:0000313" key="9">
    <source>
        <dbReference type="EMBL" id="REF00893.1"/>
    </source>
</evidence>
<comment type="subcellular location">
    <subcellularLocation>
        <location evidence="1 7">Cell membrane</location>
        <topology evidence="1 7">Multi-pass membrane protein</topology>
    </subcellularLocation>
</comment>
<accession>A0A3D9SY48</accession>
<feature type="transmembrane region" description="Helical" evidence="7">
    <location>
        <begin position="138"/>
        <end position="161"/>
    </location>
</feature>
<evidence type="ECO:0000256" key="2">
    <source>
        <dbReference type="ARBA" id="ARBA00010792"/>
    </source>
</evidence>
<evidence type="ECO:0000256" key="3">
    <source>
        <dbReference type="ARBA" id="ARBA00022475"/>
    </source>
</evidence>
<sequence length="239" mass="24568">MIDQVLEAVQGAVSSPWFYAALFAFACLDGFFPVVPSESLVITAGVYAASGEPNVVAAASCAAAGAVVGDHVAFWLGRSSRGRLARLRPDSRWGRAFAWASRTLERRGGLILVVARYVPGGRTAVTMTMGAVGYPARWFAVFAGLAGLSWGVYATAVGYVGGRAFEESPVKGLLVGFGLALGITVLVEAVRWWRARRRAGRGVGVEDSVAGVGEGARAGGVRVAAGAESGDGSGSSGGR</sequence>
<feature type="transmembrane region" description="Helical" evidence="7">
    <location>
        <begin position="17"/>
        <end position="35"/>
    </location>
</feature>
<dbReference type="AlphaFoldDB" id="A0A3D9SY48"/>
<dbReference type="RefSeq" id="WP_211328887.1">
    <property type="nucleotide sequence ID" value="NZ_QTTT01000001.1"/>
</dbReference>
<keyword evidence="6 7" id="KW-0472">Membrane</keyword>
<evidence type="ECO:0000256" key="7">
    <source>
        <dbReference type="RuleBase" id="RU367016"/>
    </source>
</evidence>
<dbReference type="Proteomes" id="UP000256661">
    <property type="component" value="Unassembled WGS sequence"/>
</dbReference>
<comment type="caution">
    <text evidence="9">The sequence shown here is derived from an EMBL/GenBank/DDBJ whole genome shotgun (WGS) entry which is preliminary data.</text>
</comment>
<proteinExistence type="inferred from homology"/>
<comment type="similarity">
    <text evidence="2 7">Belongs to the DedA family.</text>
</comment>
<keyword evidence="3 7" id="KW-1003">Cell membrane</keyword>
<dbReference type="EMBL" id="QTTT01000001">
    <property type="protein sequence ID" value="REF00893.1"/>
    <property type="molecule type" value="Genomic_DNA"/>
</dbReference>
<evidence type="ECO:0000259" key="8">
    <source>
        <dbReference type="Pfam" id="PF09335"/>
    </source>
</evidence>
<keyword evidence="10" id="KW-1185">Reference proteome</keyword>
<protein>
    <submittedName>
        <fullName evidence="9">Membrane protein DedA with SNARE-associated domain</fullName>
    </submittedName>
</protein>
<dbReference type="GO" id="GO:0005886">
    <property type="term" value="C:plasma membrane"/>
    <property type="evidence" value="ECO:0007669"/>
    <property type="project" value="UniProtKB-SubCell"/>
</dbReference>
<feature type="transmembrane region" description="Helical" evidence="7">
    <location>
        <begin position="55"/>
        <end position="76"/>
    </location>
</feature>
<dbReference type="Pfam" id="PF09335">
    <property type="entry name" value="VTT_dom"/>
    <property type="match status" value="1"/>
</dbReference>